<evidence type="ECO:0000313" key="2">
    <source>
        <dbReference type="EMBL" id="GAA3542312.1"/>
    </source>
</evidence>
<feature type="signal peptide" evidence="1">
    <location>
        <begin position="1"/>
        <end position="22"/>
    </location>
</feature>
<evidence type="ECO:0000313" key="3">
    <source>
        <dbReference type="Proteomes" id="UP001500630"/>
    </source>
</evidence>
<dbReference type="EMBL" id="BAABDQ010000004">
    <property type="protein sequence ID" value="GAA3542312.1"/>
    <property type="molecule type" value="Genomic_DNA"/>
</dbReference>
<protein>
    <submittedName>
        <fullName evidence="2">Uncharacterized protein</fullName>
    </submittedName>
</protein>
<evidence type="ECO:0000256" key="1">
    <source>
        <dbReference type="SAM" id="SignalP"/>
    </source>
</evidence>
<organism evidence="2 3">
    <name type="scientific">Nonomuraea rosea</name>
    <dbReference type="NCBI Taxonomy" id="638574"/>
    <lineage>
        <taxon>Bacteria</taxon>
        <taxon>Bacillati</taxon>
        <taxon>Actinomycetota</taxon>
        <taxon>Actinomycetes</taxon>
        <taxon>Streptosporangiales</taxon>
        <taxon>Streptosporangiaceae</taxon>
        <taxon>Nonomuraea</taxon>
    </lineage>
</organism>
<reference evidence="3" key="1">
    <citation type="journal article" date="2019" name="Int. J. Syst. Evol. Microbiol.">
        <title>The Global Catalogue of Microorganisms (GCM) 10K type strain sequencing project: providing services to taxonomists for standard genome sequencing and annotation.</title>
        <authorList>
            <consortium name="The Broad Institute Genomics Platform"/>
            <consortium name="The Broad Institute Genome Sequencing Center for Infectious Disease"/>
            <person name="Wu L."/>
            <person name="Ma J."/>
        </authorList>
    </citation>
    <scope>NUCLEOTIDE SEQUENCE [LARGE SCALE GENOMIC DNA]</scope>
    <source>
        <strain evidence="3">JCM 17326</strain>
    </source>
</reference>
<accession>A0ABP6VVU3</accession>
<keyword evidence="1" id="KW-0732">Signal</keyword>
<name>A0ABP6VVU3_9ACTN</name>
<dbReference type="RefSeq" id="WP_345560951.1">
    <property type="nucleotide sequence ID" value="NZ_BAABDQ010000004.1"/>
</dbReference>
<keyword evidence="3" id="KW-1185">Reference proteome</keyword>
<dbReference type="Proteomes" id="UP001500630">
    <property type="component" value="Unassembled WGS sequence"/>
</dbReference>
<comment type="caution">
    <text evidence="2">The sequence shown here is derived from an EMBL/GenBank/DDBJ whole genome shotgun (WGS) entry which is preliminary data.</text>
</comment>
<feature type="chain" id="PRO_5047402559" evidence="1">
    <location>
        <begin position="23"/>
        <end position="86"/>
    </location>
</feature>
<gene>
    <name evidence="2" type="ORF">GCM10022419_023060</name>
</gene>
<proteinExistence type="predicted"/>
<sequence>MRNKIMSVAVAVASAVTFSASASAPAGATSTAPHWEFVAAYPKTTAGYKACMAVGKQWEGASRCTAWSGKPWSRNGADYHLEISTN</sequence>